<keyword evidence="3" id="KW-0472">Membrane</keyword>
<evidence type="ECO:0000313" key="6">
    <source>
        <dbReference type="Proteomes" id="UP001529491"/>
    </source>
</evidence>
<gene>
    <name evidence="5" type="ORF">RGE70_01450</name>
</gene>
<dbReference type="EMBL" id="CP136522">
    <property type="protein sequence ID" value="WOT05520.1"/>
    <property type="molecule type" value="Genomic_DNA"/>
</dbReference>
<evidence type="ECO:0000256" key="2">
    <source>
        <dbReference type="PROSITE-ProRule" id="PRU01091"/>
    </source>
</evidence>
<keyword evidence="1 2" id="KW-0238">DNA-binding</keyword>
<evidence type="ECO:0000256" key="3">
    <source>
        <dbReference type="SAM" id="Phobius"/>
    </source>
</evidence>
<dbReference type="InterPro" id="IPR016032">
    <property type="entry name" value="Sig_transdc_resp-reg_C-effctor"/>
</dbReference>
<feature type="transmembrane region" description="Helical" evidence="3">
    <location>
        <begin position="123"/>
        <end position="143"/>
    </location>
</feature>
<dbReference type="CDD" id="cd00383">
    <property type="entry name" value="trans_reg_C"/>
    <property type="match status" value="1"/>
</dbReference>
<dbReference type="Gene3D" id="1.10.10.10">
    <property type="entry name" value="Winged helix-like DNA-binding domain superfamily/Winged helix DNA-binding domain"/>
    <property type="match status" value="1"/>
</dbReference>
<name>A0ABZ0JZ01_9GAMM</name>
<keyword evidence="3" id="KW-0812">Transmembrane</keyword>
<dbReference type="PROSITE" id="PS51755">
    <property type="entry name" value="OMPR_PHOB"/>
    <property type="match status" value="1"/>
</dbReference>
<evidence type="ECO:0000313" key="5">
    <source>
        <dbReference type="EMBL" id="WOT05520.1"/>
    </source>
</evidence>
<dbReference type="SMART" id="SM00862">
    <property type="entry name" value="Trans_reg_C"/>
    <property type="match status" value="1"/>
</dbReference>
<keyword evidence="6" id="KW-1185">Reference proteome</keyword>
<keyword evidence="3" id="KW-1133">Transmembrane helix</keyword>
<reference evidence="5 6" key="1">
    <citation type="submission" date="2023-10" db="EMBL/GenBank/DDBJ databases">
        <title>Complete genome sequence of Shewanella sp. DAU334.</title>
        <authorList>
            <person name="Lee Y.-S."/>
            <person name="Jeong H.-R."/>
            <person name="Hwang E.-J."/>
            <person name="Choi Y.-L."/>
            <person name="Kim G.-D."/>
        </authorList>
    </citation>
    <scope>NUCLEOTIDE SEQUENCE [LARGE SCALE GENOMIC DNA]</scope>
    <source>
        <strain evidence="5 6">DAU334</strain>
    </source>
</reference>
<organism evidence="5 6">
    <name type="scientific">Shewanella youngdeokensis</name>
    <dbReference type="NCBI Taxonomy" id="2999068"/>
    <lineage>
        <taxon>Bacteria</taxon>
        <taxon>Pseudomonadati</taxon>
        <taxon>Pseudomonadota</taxon>
        <taxon>Gammaproteobacteria</taxon>
        <taxon>Alteromonadales</taxon>
        <taxon>Shewanellaceae</taxon>
        <taxon>Shewanella</taxon>
    </lineage>
</organism>
<accession>A0ABZ0JZ01</accession>
<sequence>MQTVTPYLELDEQAKQLVDRANNTVVSLTFSESAVLYQLLIADSVCDKEALIEAGWPDRVVAATSLTQCVSTLRKKLEPYPEVQLKTVARRGYQLHISEHSHVKLLAVNDAASIKTALFDVSMLVKIGGILVVLALLLAYWYVSDYHHTFKKVGLWNADRNISLNIGGTKETIPVIYQSDVEHLHYSMWQKHLAPESNFLTDLDAFGGYVATDGHNYSMAVCPDNSKGECAGNGLMNITAIDPNPAGLNINQFATLSERLENRIRYNKIIIPHDNDENQEGDITEHHYHADVYFPVAEELLVRADISLSLIYDADNTGLFYSAICITDEDCLTTPIKYKIRGRFKQYQQSLDGHNVDVFQVKLTQKEFIRPETVSPSAMYFYRAIRKHDIVDDELYFYRIRNDDQSAVWLTPILGSIVAWYKYDQVRI</sequence>
<dbReference type="Pfam" id="PF00486">
    <property type="entry name" value="Trans_reg_C"/>
    <property type="match status" value="1"/>
</dbReference>
<dbReference type="InterPro" id="IPR036388">
    <property type="entry name" value="WH-like_DNA-bd_sf"/>
</dbReference>
<dbReference type="InterPro" id="IPR001867">
    <property type="entry name" value="OmpR/PhoB-type_DNA-bd"/>
</dbReference>
<evidence type="ECO:0000256" key="1">
    <source>
        <dbReference type="ARBA" id="ARBA00023125"/>
    </source>
</evidence>
<proteinExistence type="predicted"/>
<dbReference type="Proteomes" id="UP001529491">
    <property type="component" value="Chromosome"/>
</dbReference>
<feature type="DNA-binding region" description="OmpR/PhoB-type" evidence="2">
    <location>
        <begin position="1"/>
        <end position="97"/>
    </location>
</feature>
<feature type="domain" description="OmpR/PhoB-type" evidence="4">
    <location>
        <begin position="1"/>
        <end position="97"/>
    </location>
</feature>
<protein>
    <submittedName>
        <fullName evidence="5">Helix-turn-helix domain-containing protein</fullName>
    </submittedName>
</protein>
<dbReference type="SUPFAM" id="SSF46894">
    <property type="entry name" value="C-terminal effector domain of the bipartite response regulators"/>
    <property type="match status" value="1"/>
</dbReference>
<evidence type="ECO:0000259" key="4">
    <source>
        <dbReference type="PROSITE" id="PS51755"/>
    </source>
</evidence>
<dbReference type="RefSeq" id="WP_310469778.1">
    <property type="nucleotide sequence ID" value="NZ_CP136522.1"/>
</dbReference>